<reference evidence="1" key="1">
    <citation type="submission" date="2022-08" db="EMBL/GenBank/DDBJ databases">
        <title>Novel Bdellovibrio Species Isolated from Svalbard: Designation Bdellovibrio svalbardensis.</title>
        <authorList>
            <person name="Mitchell R.J."/>
            <person name="Choi S.Y."/>
        </authorList>
    </citation>
    <scope>NUCLEOTIDE SEQUENCE</scope>
    <source>
        <strain evidence="1">PAP01</strain>
    </source>
</reference>
<comment type="caution">
    <text evidence="1">The sequence shown here is derived from an EMBL/GenBank/DDBJ whole genome shotgun (WGS) entry which is preliminary data.</text>
</comment>
<accession>A0ABT6DGJ6</accession>
<dbReference type="CDD" id="cd07177">
    <property type="entry name" value="terB_like"/>
    <property type="match status" value="1"/>
</dbReference>
<evidence type="ECO:0000313" key="1">
    <source>
        <dbReference type="EMBL" id="MDG0815946.1"/>
    </source>
</evidence>
<keyword evidence="2" id="KW-1185">Reference proteome</keyword>
<name>A0ABT6DGJ6_9BACT</name>
<proteinExistence type="predicted"/>
<dbReference type="SUPFAM" id="SSF158682">
    <property type="entry name" value="TerB-like"/>
    <property type="match status" value="1"/>
</dbReference>
<dbReference type="EMBL" id="JANRMI010000002">
    <property type="protein sequence ID" value="MDG0815946.1"/>
    <property type="molecule type" value="Genomic_DNA"/>
</dbReference>
<sequence length="188" mass="21955">MHKSLFSSLKIVAMMLATDNELHPKEKAWFLAIAKNYGATFRERSQLEEYLRGRPTESLEEALSDVVGEFDRRRLLNFVKMAMRQDGIVRNSEITFFYKIQEALGANPQNDYLQLGRSLLKRDREMRVWNELDRLGNVWSRKLPIFGISGYFYYTDGVFWEALGDLLINNKFTMFFVGAIIAAYIFLV</sequence>
<dbReference type="InterPro" id="IPR029024">
    <property type="entry name" value="TerB-like"/>
</dbReference>
<dbReference type="Gene3D" id="1.10.3680.10">
    <property type="entry name" value="TerB-like"/>
    <property type="match status" value="1"/>
</dbReference>
<evidence type="ECO:0000313" key="2">
    <source>
        <dbReference type="Proteomes" id="UP001152321"/>
    </source>
</evidence>
<dbReference type="Proteomes" id="UP001152321">
    <property type="component" value="Unassembled WGS sequence"/>
</dbReference>
<organism evidence="1 2">
    <name type="scientific">Bdellovibrio svalbardensis</name>
    <dbReference type="NCBI Taxonomy" id="2972972"/>
    <lineage>
        <taxon>Bacteria</taxon>
        <taxon>Pseudomonadati</taxon>
        <taxon>Bdellovibrionota</taxon>
        <taxon>Bdellovibrionia</taxon>
        <taxon>Bdellovibrionales</taxon>
        <taxon>Pseudobdellovibrionaceae</taxon>
        <taxon>Bdellovibrio</taxon>
    </lineage>
</organism>
<protein>
    <submittedName>
        <fullName evidence="1">TerB family tellurite resistance protein</fullName>
    </submittedName>
</protein>
<gene>
    <name evidence="1" type="ORF">NWE73_06210</name>
</gene>